<organism evidence="2">
    <name type="scientific">Hordeum vulgare subsp. vulgare</name>
    <name type="common">Domesticated barley</name>
    <dbReference type="NCBI Taxonomy" id="112509"/>
    <lineage>
        <taxon>Eukaryota</taxon>
        <taxon>Viridiplantae</taxon>
        <taxon>Streptophyta</taxon>
        <taxon>Embryophyta</taxon>
        <taxon>Tracheophyta</taxon>
        <taxon>Spermatophyta</taxon>
        <taxon>Magnoliopsida</taxon>
        <taxon>Liliopsida</taxon>
        <taxon>Poales</taxon>
        <taxon>Poaceae</taxon>
        <taxon>BOP clade</taxon>
        <taxon>Pooideae</taxon>
        <taxon>Triticodae</taxon>
        <taxon>Triticeae</taxon>
        <taxon>Hordeinae</taxon>
        <taxon>Hordeum</taxon>
    </lineage>
</organism>
<feature type="region of interest" description="Disordered" evidence="1">
    <location>
        <begin position="1"/>
        <end position="43"/>
    </location>
</feature>
<evidence type="ECO:0000256" key="1">
    <source>
        <dbReference type="SAM" id="MobiDB-lite"/>
    </source>
</evidence>
<proteinExistence type="evidence at transcript level"/>
<dbReference type="EMBL" id="AK373809">
    <property type="protein sequence ID" value="BAK05006.1"/>
    <property type="molecule type" value="mRNA"/>
</dbReference>
<sequence>MRPLPGAGGHGSVWAGASAHGTGGRGRGPARAGASTHDADGYDHGLVRGVARVTGAARAAAPTRSCAAACATRPASGNAISLGVRSCGQDLKNHSSSARTSDARS</sequence>
<accession>F2ECD4</accession>
<protein>
    <submittedName>
        <fullName evidence="2">Predicted protein</fullName>
    </submittedName>
</protein>
<feature type="compositionally biased region" description="Gly residues" evidence="1">
    <location>
        <begin position="1"/>
        <end position="11"/>
    </location>
</feature>
<name>F2ECD4_HORVV</name>
<dbReference type="AlphaFoldDB" id="F2ECD4"/>
<reference evidence="2" key="1">
    <citation type="journal article" date="2011" name="Plant Physiol.">
        <title>Comprehensive sequence analysis of 24,783 barley full-length cDNAs derived from 12 clone libraries.</title>
        <authorList>
            <person name="Matsumoto T."/>
            <person name="Tanaka T."/>
            <person name="Sakai H."/>
            <person name="Amano N."/>
            <person name="Kanamori H."/>
            <person name="Kurita K."/>
            <person name="Kikuta A."/>
            <person name="Kamiya K."/>
            <person name="Yamamoto M."/>
            <person name="Ikawa H."/>
            <person name="Fujii N."/>
            <person name="Hori K."/>
            <person name="Itoh T."/>
            <person name="Sato K."/>
        </authorList>
    </citation>
    <scope>NUCLEOTIDE SEQUENCE</scope>
    <source>
        <tissue evidence="2">Seed</tissue>
    </source>
</reference>
<evidence type="ECO:0000313" key="2">
    <source>
        <dbReference type="EMBL" id="BAK05006.1"/>
    </source>
</evidence>